<dbReference type="PROSITE" id="PS51257">
    <property type="entry name" value="PROKAR_LIPOPROTEIN"/>
    <property type="match status" value="1"/>
</dbReference>
<evidence type="ECO:0000256" key="2">
    <source>
        <dbReference type="SAM" id="SignalP"/>
    </source>
</evidence>
<dbReference type="AlphaFoldDB" id="A0A9X1MEY2"/>
<evidence type="ECO:0000313" key="3">
    <source>
        <dbReference type="EMBL" id="MCC3298824.1"/>
    </source>
</evidence>
<feature type="signal peptide" evidence="2">
    <location>
        <begin position="1"/>
        <end position="27"/>
    </location>
</feature>
<sequence length="288" mass="29631">MSRRVIPSSRRLTAVFLAALLAPAAAACGPTAEQVARQEAGTSAVPAVTPAPQQPRTRTAEPEPSPSPSETMSVGVSGAQASMAQDVQDACQWLLRRDPGPYPANQSGDCLAAAMVAGTGAVQSVSTTASWLPPGTYSMEFSTSPEFAMELTSADSALEISVGGGVRTLRTGEGASVTANASGSPEEAYAAILVDAAELTSNPDRVRGLLESANAAAVEYDAVYEGTQATRLTAVVEADEPGGFSGSLVLVLDDLYRPLAIEYVGKTRGIDSAIRAKITGWEAGTEPR</sequence>
<evidence type="ECO:0000256" key="1">
    <source>
        <dbReference type="SAM" id="MobiDB-lite"/>
    </source>
</evidence>
<dbReference type="Proteomes" id="UP001139158">
    <property type="component" value="Unassembled WGS sequence"/>
</dbReference>
<feature type="compositionally biased region" description="Low complexity" evidence="1">
    <location>
        <begin position="40"/>
        <end position="55"/>
    </location>
</feature>
<feature type="chain" id="PRO_5040915427" evidence="2">
    <location>
        <begin position="28"/>
        <end position="288"/>
    </location>
</feature>
<organism evidence="3 4">
    <name type="scientific">Arthrobacter caoxuetaonis</name>
    <dbReference type="NCBI Taxonomy" id="2886935"/>
    <lineage>
        <taxon>Bacteria</taxon>
        <taxon>Bacillati</taxon>
        <taxon>Actinomycetota</taxon>
        <taxon>Actinomycetes</taxon>
        <taxon>Micrococcales</taxon>
        <taxon>Micrococcaceae</taxon>
        <taxon>Arthrobacter</taxon>
    </lineage>
</organism>
<proteinExistence type="predicted"/>
<keyword evidence="2" id="KW-0732">Signal</keyword>
<reference evidence="3" key="1">
    <citation type="submission" date="2021-10" db="EMBL/GenBank/DDBJ databases">
        <title>Novel species in genus Arthrobacter.</title>
        <authorList>
            <person name="Liu Y."/>
        </authorList>
    </citation>
    <scope>NUCLEOTIDE SEQUENCE</scope>
    <source>
        <strain evidence="3">Zg-Y453</strain>
    </source>
</reference>
<dbReference type="RefSeq" id="WP_227896701.1">
    <property type="nucleotide sequence ID" value="NZ_CP099466.1"/>
</dbReference>
<comment type="caution">
    <text evidence="3">The sequence shown here is derived from an EMBL/GenBank/DDBJ whole genome shotgun (WGS) entry which is preliminary data.</text>
</comment>
<name>A0A9X1MEY2_9MICC</name>
<evidence type="ECO:0000313" key="4">
    <source>
        <dbReference type="Proteomes" id="UP001139158"/>
    </source>
</evidence>
<feature type="region of interest" description="Disordered" evidence="1">
    <location>
        <begin position="37"/>
        <end position="76"/>
    </location>
</feature>
<gene>
    <name evidence="3" type="ORF">LJ757_13575</name>
</gene>
<dbReference type="EMBL" id="JAJFZV010000015">
    <property type="protein sequence ID" value="MCC3298824.1"/>
    <property type="molecule type" value="Genomic_DNA"/>
</dbReference>
<keyword evidence="4" id="KW-1185">Reference proteome</keyword>
<protein>
    <submittedName>
        <fullName evidence="3">Uncharacterized protein</fullName>
    </submittedName>
</protein>
<accession>A0A9X1MEY2</accession>